<name>A0A9Q1JPZ7_9CARY</name>
<sequence length="273" mass="31193">MGRGFQNVCNNDSSTSTVNPHHAPYGQEPSSSAPSQVAGSSSCNGNHHEAHIAPPRKSVTLEEMILQLELEEEMARREKATNSRRREESEEDEIKSNFYSYRRMSCVNNSDILRSARNALNQYPRFSLDGRDAMYRSSFRNNLVRPTIDGLKLGRILHLPQCIGGESVIWCKPGVVPKLMGLEAMPIPISRLNNYNKNNRRNRDKLCSATRIPNVRRRFQKDELEARRRINANDQDFYCGKYKEYRATSLTSLRLTETPARAHLIGLRRALKS</sequence>
<evidence type="ECO:0000313" key="4">
    <source>
        <dbReference type="Proteomes" id="UP001153076"/>
    </source>
</evidence>
<proteinExistence type="predicted"/>
<reference evidence="3" key="1">
    <citation type="submission" date="2022-04" db="EMBL/GenBank/DDBJ databases">
        <title>Carnegiea gigantea Genome sequencing and assembly v2.</title>
        <authorList>
            <person name="Copetti D."/>
            <person name="Sanderson M.J."/>
            <person name="Burquez A."/>
            <person name="Wojciechowski M.F."/>
        </authorList>
    </citation>
    <scope>NUCLEOTIDE SEQUENCE</scope>
    <source>
        <strain evidence="3">SGP5-SGP5p</strain>
        <tissue evidence="3">Aerial part</tissue>
    </source>
</reference>
<dbReference type="Proteomes" id="UP001153076">
    <property type="component" value="Unassembled WGS sequence"/>
</dbReference>
<evidence type="ECO:0000256" key="2">
    <source>
        <dbReference type="SAM" id="MobiDB-lite"/>
    </source>
</evidence>
<organism evidence="3 4">
    <name type="scientific">Carnegiea gigantea</name>
    <dbReference type="NCBI Taxonomy" id="171969"/>
    <lineage>
        <taxon>Eukaryota</taxon>
        <taxon>Viridiplantae</taxon>
        <taxon>Streptophyta</taxon>
        <taxon>Embryophyta</taxon>
        <taxon>Tracheophyta</taxon>
        <taxon>Spermatophyta</taxon>
        <taxon>Magnoliopsida</taxon>
        <taxon>eudicotyledons</taxon>
        <taxon>Gunneridae</taxon>
        <taxon>Pentapetalae</taxon>
        <taxon>Caryophyllales</taxon>
        <taxon>Cactineae</taxon>
        <taxon>Cactaceae</taxon>
        <taxon>Cactoideae</taxon>
        <taxon>Echinocereeae</taxon>
        <taxon>Carnegiea</taxon>
    </lineage>
</organism>
<keyword evidence="4" id="KW-1185">Reference proteome</keyword>
<accession>A0A9Q1JPZ7</accession>
<gene>
    <name evidence="3" type="ORF">Cgig2_011648</name>
</gene>
<comment type="caution">
    <text evidence="3">The sequence shown here is derived from an EMBL/GenBank/DDBJ whole genome shotgun (WGS) entry which is preliminary data.</text>
</comment>
<dbReference type="PANTHER" id="PTHR37897">
    <property type="entry name" value="DNAK FAMILY PROTEIN"/>
    <property type="match status" value="1"/>
</dbReference>
<feature type="compositionally biased region" description="Polar residues" evidence="2">
    <location>
        <begin position="7"/>
        <end position="19"/>
    </location>
</feature>
<keyword evidence="1" id="KW-0175">Coiled coil</keyword>
<dbReference type="OrthoDB" id="1931242at2759"/>
<protein>
    <recommendedName>
        <fullName evidence="5">DUF3741 domain-containing protein</fullName>
    </recommendedName>
</protein>
<evidence type="ECO:0000256" key="1">
    <source>
        <dbReference type="SAM" id="Coils"/>
    </source>
</evidence>
<dbReference type="AlphaFoldDB" id="A0A9Q1JPZ7"/>
<dbReference type="PANTHER" id="PTHR37897:SF1">
    <property type="entry name" value="DUF3741 DOMAIN-CONTAINING PROTEIN"/>
    <property type="match status" value="1"/>
</dbReference>
<feature type="compositionally biased region" description="Low complexity" evidence="2">
    <location>
        <begin position="29"/>
        <end position="42"/>
    </location>
</feature>
<feature type="coiled-coil region" evidence="1">
    <location>
        <begin position="61"/>
        <end position="97"/>
    </location>
</feature>
<evidence type="ECO:0008006" key="5">
    <source>
        <dbReference type="Google" id="ProtNLM"/>
    </source>
</evidence>
<dbReference type="EMBL" id="JAKOGI010000958">
    <property type="protein sequence ID" value="KAJ8428906.1"/>
    <property type="molecule type" value="Genomic_DNA"/>
</dbReference>
<feature type="region of interest" description="Disordered" evidence="2">
    <location>
        <begin position="1"/>
        <end position="58"/>
    </location>
</feature>
<evidence type="ECO:0000313" key="3">
    <source>
        <dbReference type="EMBL" id="KAJ8428906.1"/>
    </source>
</evidence>